<geneLocation type="plasmid" evidence="2 3">
    <name>unnamed1</name>
</geneLocation>
<accession>A0A7H8QGU7</accession>
<sequence length="184" mass="21030">MLTPSEVSAKLKIQPSTLRKYSALLEQEGIQFQRTHKNARLYTDSEYIAIEGIIAAVHSGKKSLEEAVIEASKALKKNVSVAPRERDSDDIAAATLNEVKQLRIQLQQQEERQKERDIMFVEVLEKMQRKIDVLEDQQKQLLAPVPEEPELEAPKSSSQQPKSEPETVMPKKDTRGLWARIWNK</sequence>
<keyword evidence="2" id="KW-0614">Plasmid</keyword>
<feature type="compositionally biased region" description="Basic and acidic residues" evidence="1">
    <location>
        <begin position="163"/>
        <end position="175"/>
    </location>
</feature>
<dbReference type="Proteomes" id="UP000509222">
    <property type="component" value="Plasmid unnamed1"/>
</dbReference>
<dbReference type="EMBL" id="CP051178">
    <property type="protein sequence ID" value="QKX52781.1"/>
    <property type="molecule type" value="Genomic_DNA"/>
</dbReference>
<keyword evidence="3" id="KW-1185">Reference proteome</keyword>
<name>A0A7H8QGU7_9BACL</name>
<dbReference type="AlphaFoldDB" id="A0A7H8QGU7"/>
<gene>
    <name evidence="2" type="ORF">HF394_19285</name>
</gene>
<proteinExistence type="predicted"/>
<dbReference type="SUPFAM" id="SSF46955">
    <property type="entry name" value="Putative DNA-binding domain"/>
    <property type="match status" value="1"/>
</dbReference>
<reference evidence="2 3" key="1">
    <citation type="submission" date="2020-04" db="EMBL/GenBank/DDBJ databases">
        <authorList>
            <person name="Pajer P."/>
            <person name="Broz P."/>
        </authorList>
    </citation>
    <scope>NUCLEOTIDE SEQUENCE [LARGE SCALE GENOMIC DNA]</scope>
    <source>
        <strain evidence="3">NRL-ATB46093</strain>
        <plasmid evidence="2 3">unnamed1</plasmid>
    </source>
</reference>
<dbReference type="RefSeq" id="WP_036805473.1">
    <property type="nucleotide sequence ID" value="NZ_CP051178.1"/>
</dbReference>
<organism evidence="2 3">
    <name type="scientific">Planococcus glaciei</name>
    <dbReference type="NCBI Taxonomy" id="459472"/>
    <lineage>
        <taxon>Bacteria</taxon>
        <taxon>Bacillati</taxon>
        <taxon>Bacillota</taxon>
        <taxon>Bacilli</taxon>
        <taxon>Bacillales</taxon>
        <taxon>Caryophanaceae</taxon>
        <taxon>Planococcus</taxon>
    </lineage>
</organism>
<protein>
    <recommendedName>
        <fullName evidence="4">HTH merR-type domain-containing protein</fullName>
    </recommendedName>
</protein>
<evidence type="ECO:0000313" key="3">
    <source>
        <dbReference type="Proteomes" id="UP000509222"/>
    </source>
</evidence>
<evidence type="ECO:0008006" key="4">
    <source>
        <dbReference type="Google" id="ProtNLM"/>
    </source>
</evidence>
<dbReference type="InterPro" id="IPR009061">
    <property type="entry name" value="DNA-bd_dom_put_sf"/>
</dbReference>
<reference evidence="3" key="2">
    <citation type="submission" date="2020-06" db="EMBL/GenBank/DDBJ databases">
        <title>Isolation of Planomicrobium glaciei.</title>
        <authorList>
            <person name="Malisova L."/>
            <person name="Safrankova R."/>
            <person name="Jakubu V."/>
            <person name="Spanelova P."/>
        </authorList>
    </citation>
    <scope>NUCLEOTIDE SEQUENCE [LARGE SCALE GENOMIC DNA]</scope>
    <source>
        <strain evidence="3">NRL-ATB46093</strain>
        <plasmid evidence="3">unnamed1</plasmid>
    </source>
</reference>
<evidence type="ECO:0000256" key="1">
    <source>
        <dbReference type="SAM" id="MobiDB-lite"/>
    </source>
</evidence>
<evidence type="ECO:0000313" key="2">
    <source>
        <dbReference type="EMBL" id="QKX52781.1"/>
    </source>
</evidence>
<feature type="region of interest" description="Disordered" evidence="1">
    <location>
        <begin position="141"/>
        <end position="184"/>
    </location>
</feature>
<dbReference type="Gene3D" id="1.10.1660.10">
    <property type="match status" value="1"/>
</dbReference>